<evidence type="ECO:0000313" key="2">
    <source>
        <dbReference type="Proteomes" id="UP000692816"/>
    </source>
</evidence>
<sequence>MQLFWRHPIWIGGRMTERKLDPIDRIIGVNMRRLRLARDMSQTQVGELLPVTFEQIRKYEKGINAISAANLARLAVGLKCTMEEFLT</sequence>
<geneLocation type="plasmid" evidence="1 2">
    <name>pBq12S5</name>
</geneLocation>
<dbReference type="Proteomes" id="UP000692816">
    <property type="component" value="Plasmid pBq12S5"/>
</dbReference>
<keyword evidence="2" id="KW-1185">Reference proteome</keyword>
<gene>
    <name evidence="1" type="ORF">J4P68_0040510</name>
</gene>
<evidence type="ECO:0000313" key="1">
    <source>
        <dbReference type="EMBL" id="UGY07458.1"/>
    </source>
</evidence>
<accession>A0ACD3VM31</accession>
<keyword evidence="1" id="KW-0614">Plasmid</keyword>
<protein>
    <submittedName>
        <fullName evidence="1">Helix-turn-helix domain-containing protein</fullName>
    </submittedName>
</protein>
<dbReference type="EMBL" id="CP088283">
    <property type="protein sequence ID" value="UGY07458.1"/>
    <property type="molecule type" value="Genomic_DNA"/>
</dbReference>
<organism evidence="1 2">
    <name type="scientific">Bradyrhizobium quebecense</name>
    <dbReference type="NCBI Taxonomy" id="2748629"/>
    <lineage>
        <taxon>Bacteria</taxon>
        <taxon>Pseudomonadati</taxon>
        <taxon>Pseudomonadota</taxon>
        <taxon>Alphaproteobacteria</taxon>
        <taxon>Hyphomicrobiales</taxon>
        <taxon>Nitrobacteraceae</taxon>
        <taxon>Bradyrhizobium</taxon>
    </lineage>
</organism>
<proteinExistence type="predicted"/>
<name>A0ACD3VM31_9BRAD</name>
<reference evidence="1 2" key="1">
    <citation type="journal article" date="2021" name="Int. J. Syst. Evol. Microbiol.">
        <title>Bradyrhizobium septentrionale sp. nov. (sv. septentrionale) and Bradyrhizobium quebecense sp. nov. (sv. septentrionale) associated with legumes native to Canada possess rearranged symbiosis genes and numerous insertion sequences.</title>
        <authorList>
            <person name="Bromfield E.S.P."/>
            <person name="Cloutier S."/>
        </authorList>
    </citation>
    <scope>NUCLEOTIDE SEQUENCE [LARGE SCALE GENOMIC DNA]</scope>
    <source>
        <strain evidence="1 2">12S5</strain>
    </source>
</reference>